<evidence type="ECO:0000259" key="7">
    <source>
        <dbReference type="Pfam" id="PF01485"/>
    </source>
</evidence>
<dbReference type="EMBL" id="NAJO01000004">
    <property type="protein sequence ID" value="OQO12855.1"/>
    <property type="molecule type" value="Genomic_DNA"/>
</dbReference>
<reference evidence="9" key="1">
    <citation type="submission" date="2017-03" db="EMBL/GenBank/DDBJ databases">
        <title>Genomes of endolithic fungi from Antarctica.</title>
        <authorList>
            <person name="Coleine C."/>
            <person name="Masonjones S."/>
            <person name="Stajich J.E."/>
        </authorList>
    </citation>
    <scope>NUCLEOTIDE SEQUENCE [LARGE SCALE GENOMIC DNA]</scope>
    <source>
        <strain evidence="9">CCFEE 5527</strain>
    </source>
</reference>
<dbReference type="InterPro" id="IPR051628">
    <property type="entry name" value="LUBAC_E3_Ligases"/>
</dbReference>
<proteinExistence type="predicted"/>
<dbReference type="GO" id="GO:0004842">
    <property type="term" value="F:ubiquitin-protein transferase activity"/>
    <property type="evidence" value="ECO:0007669"/>
    <property type="project" value="TreeGrafter"/>
</dbReference>
<organism evidence="8 9">
    <name type="scientific">Cryoendolithus antarcticus</name>
    <dbReference type="NCBI Taxonomy" id="1507870"/>
    <lineage>
        <taxon>Eukaryota</taxon>
        <taxon>Fungi</taxon>
        <taxon>Dikarya</taxon>
        <taxon>Ascomycota</taxon>
        <taxon>Pezizomycotina</taxon>
        <taxon>Dothideomycetes</taxon>
        <taxon>Dothideomycetidae</taxon>
        <taxon>Cladosporiales</taxon>
        <taxon>Cladosporiaceae</taxon>
        <taxon>Cryoendolithus</taxon>
    </lineage>
</organism>
<dbReference type="AlphaFoldDB" id="A0A1V8TNA5"/>
<dbReference type="GO" id="GO:0043130">
    <property type="term" value="F:ubiquitin binding"/>
    <property type="evidence" value="ECO:0007669"/>
    <property type="project" value="TreeGrafter"/>
</dbReference>
<feature type="domain" description="IBR" evidence="7">
    <location>
        <begin position="21"/>
        <end position="75"/>
    </location>
</feature>
<dbReference type="Pfam" id="PF01485">
    <property type="entry name" value="IBR"/>
    <property type="match status" value="1"/>
</dbReference>
<evidence type="ECO:0000313" key="8">
    <source>
        <dbReference type="EMBL" id="OQO12855.1"/>
    </source>
</evidence>
<keyword evidence="9" id="KW-1185">Reference proteome</keyword>
<name>A0A1V8TNA5_9PEZI</name>
<dbReference type="GO" id="GO:0097039">
    <property type="term" value="P:protein linear polyubiquitination"/>
    <property type="evidence" value="ECO:0007669"/>
    <property type="project" value="TreeGrafter"/>
</dbReference>
<evidence type="ECO:0000256" key="5">
    <source>
        <dbReference type="ARBA" id="ARBA00022833"/>
    </source>
</evidence>
<dbReference type="SUPFAM" id="SSF57850">
    <property type="entry name" value="RING/U-box"/>
    <property type="match status" value="1"/>
</dbReference>
<dbReference type="GO" id="GO:0008270">
    <property type="term" value="F:zinc ion binding"/>
    <property type="evidence" value="ECO:0007669"/>
    <property type="project" value="UniProtKB-KW"/>
</dbReference>
<dbReference type="CDD" id="cd22584">
    <property type="entry name" value="Rcat_RBR_unk"/>
    <property type="match status" value="1"/>
</dbReference>
<evidence type="ECO:0000256" key="2">
    <source>
        <dbReference type="ARBA" id="ARBA00022723"/>
    </source>
</evidence>
<evidence type="ECO:0000256" key="3">
    <source>
        <dbReference type="ARBA" id="ARBA00022771"/>
    </source>
</evidence>
<comment type="pathway">
    <text evidence="1">Protein modification; protein ubiquitination.</text>
</comment>
<evidence type="ECO:0000256" key="6">
    <source>
        <dbReference type="SAM" id="MobiDB-lite"/>
    </source>
</evidence>
<evidence type="ECO:0000256" key="1">
    <source>
        <dbReference type="ARBA" id="ARBA00004906"/>
    </source>
</evidence>
<feature type="region of interest" description="Disordered" evidence="6">
    <location>
        <begin position="207"/>
        <end position="241"/>
    </location>
</feature>
<dbReference type="Proteomes" id="UP000192596">
    <property type="component" value="Unassembled WGS sequence"/>
</dbReference>
<evidence type="ECO:0000256" key="4">
    <source>
        <dbReference type="ARBA" id="ARBA00022786"/>
    </source>
</evidence>
<keyword evidence="5" id="KW-0862">Zinc</keyword>
<feature type="compositionally biased region" description="Basic and acidic residues" evidence="6">
    <location>
        <begin position="210"/>
        <end position="241"/>
    </location>
</feature>
<protein>
    <recommendedName>
        <fullName evidence="7">IBR domain-containing protein</fullName>
    </recommendedName>
</protein>
<dbReference type="OrthoDB" id="6132182at2759"/>
<evidence type="ECO:0000313" key="9">
    <source>
        <dbReference type="Proteomes" id="UP000192596"/>
    </source>
</evidence>
<accession>A0A1V8TNA5</accession>
<dbReference type="PANTHER" id="PTHR22770">
    <property type="entry name" value="UBIQUITIN CONJUGATING ENZYME 7 INTERACTING PROTEIN-RELATED"/>
    <property type="match status" value="1"/>
</dbReference>
<keyword evidence="4" id="KW-0833">Ubl conjugation pathway</keyword>
<dbReference type="STRING" id="1507870.A0A1V8TNA5"/>
<dbReference type="GO" id="GO:0043161">
    <property type="term" value="P:proteasome-mediated ubiquitin-dependent protein catabolic process"/>
    <property type="evidence" value="ECO:0007669"/>
    <property type="project" value="TreeGrafter"/>
</dbReference>
<dbReference type="PANTHER" id="PTHR22770:SF13">
    <property type="entry name" value="RING-TYPE DOMAIN-CONTAINING PROTEIN"/>
    <property type="match status" value="1"/>
</dbReference>
<comment type="caution">
    <text evidence="8">The sequence shown here is derived from an EMBL/GenBank/DDBJ whole genome shotgun (WGS) entry which is preliminary data.</text>
</comment>
<sequence>MVIAVDEAKEIHDCSAGEQEKSIRDYLDSIPEELRWLSQRCYRCRVIVEKTEACNHMRCFCGAEFCLLCGGKWNGIEACGNGCRKVGHDIWDPQDDGGGNEDYDDDDYEDRFDDFGMDPDGYDRDGFDYLGFDRDGFNVEGRDTDGYDWYGWDREGFDHNRMSFTGLAYNDYDVVGYSDDEDDDSWLESTDGYNPWGYDSHGYDANGIDRTGRDREGFDGESRDREGFDREGRDGQGRDHRGYDANGYNYYGWNQHHRNVDNEIRPGWQLTGDGNDRVRARIPFPGDDDFGLDDLFTVENHETTFYIAEMFALIQGEQSLSEEDVMVQGGAGMVEED</sequence>
<keyword evidence="3" id="KW-0863">Zinc-finger</keyword>
<dbReference type="GO" id="GO:0071797">
    <property type="term" value="C:LUBAC complex"/>
    <property type="evidence" value="ECO:0007669"/>
    <property type="project" value="TreeGrafter"/>
</dbReference>
<dbReference type="Gene3D" id="1.20.120.1750">
    <property type="match status" value="1"/>
</dbReference>
<dbReference type="InterPro" id="IPR002867">
    <property type="entry name" value="IBR_dom"/>
</dbReference>
<gene>
    <name evidence="8" type="ORF">B0A48_02319</name>
</gene>
<keyword evidence="2" id="KW-0479">Metal-binding</keyword>
<dbReference type="InParanoid" id="A0A1V8TNA5"/>